<reference evidence="2 3" key="1">
    <citation type="journal article" date="2021" name="Comput. Struct. Biotechnol. J.">
        <title>De novo genome assembly of the potent medicinal plant Rehmannia glutinosa using nanopore technology.</title>
        <authorList>
            <person name="Ma L."/>
            <person name="Dong C."/>
            <person name="Song C."/>
            <person name="Wang X."/>
            <person name="Zheng X."/>
            <person name="Niu Y."/>
            <person name="Chen S."/>
            <person name="Feng W."/>
        </authorList>
    </citation>
    <scope>NUCLEOTIDE SEQUENCE [LARGE SCALE GENOMIC DNA]</scope>
    <source>
        <strain evidence="2">DH-2019</strain>
    </source>
</reference>
<accession>A0ABR0VZU1</accession>
<dbReference type="Gene3D" id="3.40.50.150">
    <property type="entry name" value="Vaccinia Virus protein VP39"/>
    <property type="match status" value="1"/>
</dbReference>
<protein>
    <recommendedName>
        <fullName evidence="1">Methyltransferase domain-containing protein</fullName>
    </recommendedName>
</protein>
<dbReference type="Proteomes" id="UP001318860">
    <property type="component" value="Unassembled WGS sequence"/>
</dbReference>
<dbReference type="InterPro" id="IPR029063">
    <property type="entry name" value="SAM-dependent_MTases_sf"/>
</dbReference>
<dbReference type="Pfam" id="PF13649">
    <property type="entry name" value="Methyltransf_25"/>
    <property type="match status" value="1"/>
</dbReference>
<comment type="caution">
    <text evidence="2">The sequence shown here is derived from an EMBL/GenBank/DDBJ whole genome shotgun (WGS) entry which is preliminary data.</text>
</comment>
<feature type="domain" description="Methyltransferase" evidence="1">
    <location>
        <begin position="112"/>
        <end position="183"/>
    </location>
</feature>
<organism evidence="2 3">
    <name type="scientific">Rehmannia glutinosa</name>
    <name type="common">Chinese foxglove</name>
    <dbReference type="NCBI Taxonomy" id="99300"/>
    <lineage>
        <taxon>Eukaryota</taxon>
        <taxon>Viridiplantae</taxon>
        <taxon>Streptophyta</taxon>
        <taxon>Embryophyta</taxon>
        <taxon>Tracheophyta</taxon>
        <taxon>Spermatophyta</taxon>
        <taxon>Magnoliopsida</taxon>
        <taxon>eudicotyledons</taxon>
        <taxon>Gunneridae</taxon>
        <taxon>Pentapetalae</taxon>
        <taxon>asterids</taxon>
        <taxon>lamiids</taxon>
        <taxon>Lamiales</taxon>
        <taxon>Orobanchaceae</taxon>
        <taxon>Rehmannieae</taxon>
        <taxon>Rehmannia</taxon>
    </lineage>
</organism>
<dbReference type="CDD" id="cd02440">
    <property type="entry name" value="AdoMet_MTases"/>
    <property type="match status" value="1"/>
</dbReference>
<dbReference type="InterPro" id="IPR041698">
    <property type="entry name" value="Methyltransf_25"/>
</dbReference>
<keyword evidence="3" id="KW-1185">Reference proteome</keyword>
<sequence>MFISVTCNAPKKSKKSAHDLVGNSGSSRYCSCCPRRHFLGSVLGTGLLPVFPSFASDEDSSPQDPMAALNRIRPSRPDWYEELFASAMDKLTESYEAESQLFANLRGKADKILEIGIGTGPNLKYYADYPGIDVFGVDPNRKMEKYALAAAENAGLTPSNFRFMQGVAEALPVNDASVDVPLSGIARNPFSSLILMPRLRKLCSLDISHALMSYVGFMNQNLPNATKVRRVLKPGGFYIFVEHVAAKDGTLLRYVQGILDPLQQTVVDGCHLTRNTAANIAKAGFSGLDLNQAVLSSTAFINPQIYGIAYR</sequence>
<evidence type="ECO:0000313" key="3">
    <source>
        <dbReference type="Proteomes" id="UP001318860"/>
    </source>
</evidence>
<dbReference type="InterPro" id="IPR052356">
    <property type="entry name" value="Thiol_S-MT"/>
</dbReference>
<dbReference type="SUPFAM" id="SSF53335">
    <property type="entry name" value="S-adenosyl-L-methionine-dependent methyltransferases"/>
    <property type="match status" value="1"/>
</dbReference>
<proteinExistence type="predicted"/>
<evidence type="ECO:0000313" key="2">
    <source>
        <dbReference type="EMBL" id="KAK6139390.1"/>
    </source>
</evidence>
<dbReference type="PANTHER" id="PTHR45036">
    <property type="entry name" value="METHYLTRANSFERASE LIKE 7B"/>
    <property type="match status" value="1"/>
</dbReference>
<evidence type="ECO:0000259" key="1">
    <source>
        <dbReference type="Pfam" id="PF13649"/>
    </source>
</evidence>
<dbReference type="PANTHER" id="PTHR45036:SF1">
    <property type="entry name" value="METHYLTRANSFERASE LIKE 7A"/>
    <property type="match status" value="1"/>
</dbReference>
<dbReference type="EMBL" id="JABTTQ020000429">
    <property type="protein sequence ID" value="KAK6139390.1"/>
    <property type="molecule type" value="Genomic_DNA"/>
</dbReference>
<gene>
    <name evidence="2" type="ORF">DH2020_026898</name>
</gene>
<name>A0ABR0VZU1_REHGL</name>